<dbReference type="EMBL" id="CAKOFQ010006688">
    <property type="protein sequence ID" value="CAH1960549.1"/>
    <property type="molecule type" value="Genomic_DNA"/>
</dbReference>
<comment type="pathway">
    <text evidence="1">Glycolipid biosynthesis; glycosylphosphatidylinositol-anchor biosynthesis.</text>
</comment>
<dbReference type="Proteomes" id="UP001152888">
    <property type="component" value="Unassembled WGS sequence"/>
</dbReference>
<feature type="transmembrane region" description="Helical" evidence="3">
    <location>
        <begin position="49"/>
        <end position="67"/>
    </location>
</feature>
<dbReference type="OrthoDB" id="6256716at2759"/>
<dbReference type="GO" id="GO:0006506">
    <property type="term" value="P:GPI anchor biosynthetic process"/>
    <property type="evidence" value="ECO:0007669"/>
    <property type="project" value="InterPro"/>
</dbReference>
<keyword evidence="3" id="KW-1133">Transmembrane helix</keyword>
<feature type="transmembrane region" description="Helical" evidence="3">
    <location>
        <begin position="73"/>
        <end position="90"/>
    </location>
</feature>
<feature type="domain" description="Phosphatidylinositol N-acetylglucosaminyltransferase subunit H conserved" evidence="4">
    <location>
        <begin position="94"/>
        <end position="159"/>
    </location>
</feature>
<keyword evidence="3" id="KW-0472">Membrane</keyword>
<dbReference type="PANTHER" id="PTHR15231:SF1">
    <property type="entry name" value="PHOSPHATIDYLINOSITOL N-ACETYLGLUCOSAMINYLTRANSFERASE SUBUNIT H"/>
    <property type="match status" value="1"/>
</dbReference>
<dbReference type="InterPro" id="IPR019328">
    <property type="entry name" value="PIGH-H_dom"/>
</dbReference>
<dbReference type="Pfam" id="PF10181">
    <property type="entry name" value="PIG-H"/>
    <property type="match status" value="1"/>
</dbReference>
<gene>
    <name evidence="5" type="ORF">ACAOBT_LOCUS3683</name>
</gene>
<sequence>MVRHKRKEKFTTFENVYGNKLQLYLENRDGAVRIRLTNTLYDIWFRKSILLLAIAALNLSCLVYDIICKKLIIVVFFGALYMFFKLLCIVREESLVMVHDLGMQLKTKYLLNKSSKFIPNESIQHIFINEVIFRSKIIYTLNLLLVDIVTKEERILPLFHELLPRLSCLEVIYKNIRKKCH</sequence>
<reference evidence="5" key="1">
    <citation type="submission" date="2022-03" db="EMBL/GenBank/DDBJ databases">
        <authorList>
            <person name="Sayadi A."/>
        </authorList>
    </citation>
    <scope>NUCLEOTIDE SEQUENCE</scope>
</reference>
<name>A0A9P0JW81_ACAOB</name>
<evidence type="ECO:0000256" key="1">
    <source>
        <dbReference type="ARBA" id="ARBA00004687"/>
    </source>
</evidence>
<evidence type="ECO:0000259" key="4">
    <source>
        <dbReference type="Pfam" id="PF10181"/>
    </source>
</evidence>
<proteinExistence type="inferred from homology"/>
<evidence type="ECO:0000256" key="2">
    <source>
        <dbReference type="ARBA" id="ARBA00009610"/>
    </source>
</evidence>
<organism evidence="5 6">
    <name type="scientific">Acanthoscelides obtectus</name>
    <name type="common">Bean weevil</name>
    <name type="synonym">Bruchus obtectus</name>
    <dbReference type="NCBI Taxonomy" id="200917"/>
    <lineage>
        <taxon>Eukaryota</taxon>
        <taxon>Metazoa</taxon>
        <taxon>Ecdysozoa</taxon>
        <taxon>Arthropoda</taxon>
        <taxon>Hexapoda</taxon>
        <taxon>Insecta</taxon>
        <taxon>Pterygota</taxon>
        <taxon>Neoptera</taxon>
        <taxon>Endopterygota</taxon>
        <taxon>Coleoptera</taxon>
        <taxon>Polyphaga</taxon>
        <taxon>Cucujiformia</taxon>
        <taxon>Chrysomeloidea</taxon>
        <taxon>Chrysomelidae</taxon>
        <taxon>Bruchinae</taxon>
        <taxon>Bruchini</taxon>
        <taxon>Acanthoscelides</taxon>
    </lineage>
</organism>
<accession>A0A9P0JW81</accession>
<evidence type="ECO:0000313" key="6">
    <source>
        <dbReference type="Proteomes" id="UP001152888"/>
    </source>
</evidence>
<dbReference type="AlphaFoldDB" id="A0A9P0JW81"/>
<comment type="caution">
    <text evidence="5">The sequence shown here is derived from an EMBL/GenBank/DDBJ whole genome shotgun (WGS) entry which is preliminary data.</text>
</comment>
<keyword evidence="6" id="KW-1185">Reference proteome</keyword>
<dbReference type="PANTHER" id="PTHR15231">
    <property type="entry name" value="PHOSPHATIDYLINOSITOL N-ACETYLGLUCOSAMINYLTRANSFERASE SUBUNIT H"/>
    <property type="match status" value="1"/>
</dbReference>
<evidence type="ECO:0000313" key="5">
    <source>
        <dbReference type="EMBL" id="CAH1960549.1"/>
    </source>
</evidence>
<protein>
    <recommendedName>
        <fullName evidence="4">Phosphatidylinositol N-acetylglucosaminyltransferase subunit H conserved domain-containing protein</fullName>
    </recommendedName>
</protein>
<comment type="similarity">
    <text evidence="2">Belongs to the PIGH family.</text>
</comment>
<evidence type="ECO:0000256" key="3">
    <source>
        <dbReference type="SAM" id="Phobius"/>
    </source>
</evidence>
<dbReference type="InterPro" id="IPR044215">
    <property type="entry name" value="PIG-H"/>
</dbReference>
<dbReference type="GO" id="GO:0000506">
    <property type="term" value="C:glycosylphosphatidylinositol-N-acetylglucosaminyltransferase (GPI-GnT) complex"/>
    <property type="evidence" value="ECO:0007669"/>
    <property type="project" value="InterPro"/>
</dbReference>
<keyword evidence="3" id="KW-0812">Transmembrane</keyword>